<keyword evidence="4" id="KW-1185">Reference proteome</keyword>
<dbReference type="PANTHER" id="PTHR30273:SF2">
    <property type="entry name" value="PROTEIN FECR"/>
    <property type="match status" value="1"/>
</dbReference>
<dbReference type="Gene3D" id="3.55.50.30">
    <property type="match status" value="1"/>
</dbReference>
<dbReference type="InterPro" id="IPR032508">
    <property type="entry name" value="FecR_C"/>
</dbReference>
<dbReference type="GO" id="GO:0016989">
    <property type="term" value="F:sigma factor antagonist activity"/>
    <property type="evidence" value="ECO:0007669"/>
    <property type="project" value="TreeGrafter"/>
</dbReference>
<evidence type="ECO:0000313" key="4">
    <source>
        <dbReference type="Proteomes" id="UP000464577"/>
    </source>
</evidence>
<dbReference type="PANTHER" id="PTHR30273">
    <property type="entry name" value="PERIPLASMIC SIGNAL SENSOR AND SIGMA FACTOR ACTIVATOR FECR-RELATED"/>
    <property type="match status" value="1"/>
</dbReference>
<dbReference type="InterPro" id="IPR012373">
    <property type="entry name" value="Ferrdict_sens_TM"/>
</dbReference>
<evidence type="ECO:0000313" key="3">
    <source>
        <dbReference type="EMBL" id="QHV94306.1"/>
    </source>
</evidence>
<organism evidence="3 4">
    <name type="scientific">Spirosoma endbachense</name>
    <dbReference type="NCBI Taxonomy" id="2666025"/>
    <lineage>
        <taxon>Bacteria</taxon>
        <taxon>Pseudomonadati</taxon>
        <taxon>Bacteroidota</taxon>
        <taxon>Cytophagia</taxon>
        <taxon>Cytophagales</taxon>
        <taxon>Cytophagaceae</taxon>
        <taxon>Spirosoma</taxon>
    </lineage>
</organism>
<dbReference type="Pfam" id="PF04773">
    <property type="entry name" value="FecR"/>
    <property type="match status" value="1"/>
</dbReference>
<accession>A0A6P1VSG6</accession>
<feature type="domain" description="FecR protein" evidence="1">
    <location>
        <begin position="143"/>
        <end position="231"/>
    </location>
</feature>
<dbReference type="PIRSF" id="PIRSF018266">
    <property type="entry name" value="FecR"/>
    <property type="match status" value="1"/>
</dbReference>
<sequence>MKQYKDYEVEDFLLDDEFAQWVRDGSAITGTRWDELLTTYPEKKADLEEARAYLVQVQTGSSLSDTELTQEIQRILASTTPVVEVPVRYLNSRATWWQVAAAVVLLAGVSWGIWQGLKPTPTYAYEQVIESSNLPLTEVNNSQNKAQPVTLPDGSRITLAGHSRLSYARDMTKRSEREVFLTGEAFFEVTKNPRQPFLVYADGLTTRVVGTSFTIRTGSKQVSVLVRTGRVAVYPMHESGSAQHSESHLMLTPNQQATYLTEANQLTPTIVADPHALQSESQPVSFNFDNTPISEVFARLEKAYGLTIQYDKVTMQNCQLTVPLRDEPFFTKLNIICQTIGASYKVDGTQITISSEGCK</sequence>
<protein>
    <submittedName>
        <fullName evidence="3">DUF4974 domain-containing protein</fullName>
    </submittedName>
</protein>
<reference evidence="3 4" key="1">
    <citation type="submission" date="2019-11" db="EMBL/GenBank/DDBJ databases">
        <title>Spirosoma endbachense sp. nov., isolated from a natural salt meadow.</title>
        <authorList>
            <person name="Rojas J."/>
            <person name="Ambika Manirajan B."/>
            <person name="Ratering S."/>
            <person name="Suarez C."/>
            <person name="Geissler-Plaum R."/>
            <person name="Schnell S."/>
        </authorList>
    </citation>
    <scope>NUCLEOTIDE SEQUENCE [LARGE SCALE GENOMIC DNA]</scope>
    <source>
        <strain evidence="3 4">I-24</strain>
    </source>
</reference>
<gene>
    <name evidence="3" type="ORF">GJR95_04400</name>
</gene>
<dbReference type="Proteomes" id="UP000464577">
    <property type="component" value="Chromosome"/>
</dbReference>
<evidence type="ECO:0000259" key="1">
    <source>
        <dbReference type="Pfam" id="PF04773"/>
    </source>
</evidence>
<name>A0A6P1VSG6_9BACT</name>
<dbReference type="InterPro" id="IPR006860">
    <property type="entry name" value="FecR"/>
</dbReference>
<dbReference type="KEGG" id="senf:GJR95_04400"/>
<dbReference type="Pfam" id="PF16344">
    <property type="entry name" value="FecR_C"/>
    <property type="match status" value="1"/>
</dbReference>
<dbReference type="Gene3D" id="2.60.120.1440">
    <property type="match status" value="1"/>
</dbReference>
<dbReference type="AlphaFoldDB" id="A0A6P1VSG6"/>
<feature type="domain" description="Protein FecR C-terminal" evidence="2">
    <location>
        <begin position="286"/>
        <end position="353"/>
    </location>
</feature>
<dbReference type="EMBL" id="CP045997">
    <property type="protein sequence ID" value="QHV94306.1"/>
    <property type="molecule type" value="Genomic_DNA"/>
</dbReference>
<evidence type="ECO:0000259" key="2">
    <source>
        <dbReference type="Pfam" id="PF16344"/>
    </source>
</evidence>
<dbReference type="RefSeq" id="WP_162384729.1">
    <property type="nucleotide sequence ID" value="NZ_CP045997.1"/>
</dbReference>
<proteinExistence type="predicted"/>